<dbReference type="InterPro" id="IPR003660">
    <property type="entry name" value="HAMP_dom"/>
</dbReference>
<gene>
    <name evidence="10" type="ORF">AF331_19350</name>
</gene>
<feature type="domain" description="Methyl-accepting transducer" evidence="8">
    <location>
        <begin position="143"/>
        <end position="393"/>
    </location>
</feature>
<dbReference type="PATRIC" id="fig|189381.12.peg.3385"/>
<dbReference type="GO" id="GO:0005886">
    <property type="term" value="C:plasma membrane"/>
    <property type="evidence" value="ECO:0007669"/>
    <property type="project" value="UniProtKB-SubCell"/>
</dbReference>
<dbReference type="Proteomes" id="UP000037405">
    <property type="component" value="Unassembled WGS sequence"/>
</dbReference>
<dbReference type="CDD" id="cd06225">
    <property type="entry name" value="HAMP"/>
    <property type="match status" value="1"/>
</dbReference>
<accession>A0A0M0FZS1</accession>
<keyword evidence="11" id="KW-1185">Reference proteome</keyword>
<dbReference type="SMART" id="SM00304">
    <property type="entry name" value="HAMP"/>
    <property type="match status" value="1"/>
</dbReference>
<keyword evidence="3 7" id="KW-0472">Membrane</keyword>
<dbReference type="RefSeq" id="WP_053429633.1">
    <property type="nucleotide sequence ID" value="NZ_LGUE01000008.1"/>
</dbReference>
<evidence type="ECO:0000256" key="4">
    <source>
        <dbReference type="ARBA" id="ARBA00023224"/>
    </source>
</evidence>
<organism evidence="10 11">
    <name type="scientific">Rossellomorea marisflavi</name>
    <dbReference type="NCBI Taxonomy" id="189381"/>
    <lineage>
        <taxon>Bacteria</taxon>
        <taxon>Bacillati</taxon>
        <taxon>Bacillota</taxon>
        <taxon>Bacilli</taxon>
        <taxon>Bacillales</taxon>
        <taxon>Bacillaceae</taxon>
        <taxon>Rossellomorea</taxon>
    </lineage>
</organism>
<dbReference type="Pfam" id="PF00672">
    <property type="entry name" value="HAMP"/>
    <property type="match status" value="1"/>
</dbReference>
<feature type="transmembrane region" description="Helical" evidence="7">
    <location>
        <begin position="49"/>
        <end position="70"/>
    </location>
</feature>
<dbReference type="STRING" id="189381.GCA_900166615_00350"/>
<sequence>MAKGKGSKKGLRKKIVLFTTLLAIITYTTSAAFIYFIKPTFASDVSDFWFTLATLGMGIFWSGFLAYLAAGYIDKPLQRLEQAALKAADGDISTEVELSKSDDEIRSLGMAYNKMLHNLREMVASIDENFSKTNTYVQELSDASELASTQANSVSRTISEISAGAESSAAAIQTTAESVEDVIRIAQEVQDHSKSSEKLSATMVAELNESKDVIHSLVEGINRLASGNESSLEAVKRLEGHAREVEQIIQLVGDIANQTNLLALNASIEAARAGEHGKGFAVVAEEVRNLADESGKAVQGISGLIQNIQTEVGLVVGKITDQVTTANKEADKGEQTNRVIQNMTKSIHEVVDSVKTISVLVDDQMKNIQLTSNQSQEVAAIAEETSAGAEEVSEATNEQAGVMKNVEELAHQLKSQAESLKGTITKFHL</sequence>
<keyword evidence="7" id="KW-0812">Transmembrane</keyword>
<evidence type="ECO:0000256" key="2">
    <source>
        <dbReference type="ARBA" id="ARBA00022475"/>
    </source>
</evidence>
<comment type="similarity">
    <text evidence="5">Belongs to the methyl-accepting chemotaxis (MCP) protein family.</text>
</comment>
<evidence type="ECO:0000256" key="1">
    <source>
        <dbReference type="ARBA" id="ARBA00004236"/>
    </source>
</evidence>
<proteinExistence type="inferred from homology"/>
<dbReference type="InterPro" id="IPR004089">
    <property type="entry name" value="MCPsignal_dom"/>
</dbReference>
<evidence type="ECO:0000313" key="10">
    <source>
        <dbReference type="EMBL" id="KON82998.1"/>
    </source>
</evidence>
<evidence type="ECO:0000256" key="3">
    <source>
        <dbReference type="ARBA" id="ARBA00023136"/>
    </source>
</evidence>
<comment type="subcellular location">
    <subcellularLocation>
        <location evidence="1">Cell membrane</location>
    </subcellularLocation>
</comment>
<dbReference type="AlphaFoldDB" id="A0A0M0FZS1"/>
<dbReference type="SUPFAM" id="SSF58104">
    <property type="entry name" value="Methyl-accepting chemotaxis protein (MCP) signaling domain"/>
    <property type="match status" value="1"/>
</dbReference>
<reference evidence="11" key="1">
    <citation type="submission" date="2015-07" db="EMBL/GenBank/DDBJ databases">
        <title>Fjat-14235 jcm11544.</title>
        <authorList>
            <person name="Liu B."/>
            <person name="Wang J."/>
            <person name="Zhu Y."/>
            <person name="Liu G."/>
            <person name="Chen Q."/>
            <person name="Chen Z."/>
            <person name="Lan J."/>
            <person name="Che J."/>
            <person name="Ge C."/>
            <person name="Shi H."/>
            <person name="Pan Z."/>
            <person name="Liu X."/>
        </authorList>
    </citation>
    <scope>NUCLEOTIDE SEQUENCE [LARGE SCALE GENOMIC DNA]</scope>
    <source>
        <strain evidence="11">JCM 11544</strain>
    </source>
</reference>
<dbReference type="PANTHER" id="PTHR32089:SF112">
    <property type="entry name" value="LYSOZYME-LIKE PROTEIN-RELATED"/>
    <property type="match status" value="1"/>
</dbReference>
<dbReference type="SMART" id="SM00283">
    <property type="entry name" value="MA"/>
    <property type="match status" value="1"/>
</dbReference>
<dbReference type="EMBL" id="LGUE01000008">
    <property type="protein sequence ID" value="KON82998.1"/>
    <property type="molecule type" value="Genomic_DNA"/>
</dbReference>
<comment type="caution">
    <text evidence="10">The sequence shown here is derived from an EMBL/GenBank/DDBJ whole genome shotgun (WGS) entry which is preliminary data.</text>
</comment>
<protein>
    <submittedName>
        <fullName evidence="10">Chemotaxis protein</fullName>
    </submittedName>
</protein>
<dbReference type="PANTHER" id="PTHR32089">
    <property type="entry name" value="METHYL-ACCEPTING CHEMOTAXIS PROTEIN MCPB"/>
    <property type="match status" value="1"/>
</dbReference>
<dbReference type="PROSITE" id="PS50885">
    <property type="entry name" value="HAMP"/>
    <property type="match status" value="1"/>
</dbReference>
<feature type="transmembrane region" description="Helical" evidence="7">
    <location>
        <begin position="15"/>
        <end position="37"/>
    </location>
</feature>
<dbReference type="Gene3D" id="1.10.287.950">
    <property type="entry name" value="Methyl-accepting chemotaxis protein"/>
    <property type="match status" value="1"/>
</dbReference>
<feature type="domain" description="HAMP" evidence="9">
    <location>
        <begin position="71"/>
        <end position="124"/>
    </location>
</feature>
<keyword evidence="4 6" id="KW-0807">Transducer</keyword>
<evidence type="ECO:0000313" key="11">
    <source>
        <dbReference type="Proteomes" id="UP000037405"/>
    </source>
</evidence>
<keyword evidence="2" id="KW-1003">Cell membrane</keyword>
<evidence type="ECO:0000256" key="6">
    <source>
        <dbReference type="PROSITE-ProRule" id="PRU00284"/>
    </source>
</evidence>
<evidence type="ECO:0000256" key="5">
    <source>
        <dbReference type="ARBA" id="ARBA00029447"/>
    </source>
</evidence>
<evidence type="ECO:0000256" key="7">
    <source>
        <dbReference type="SAM" id="Phobius"/>
    </source>
</evidence>
<name>A0A0M0FZS1_9BACI</name>
<evidence type="ECO:0000259" key="9">
    <source>
        <dbReference type="PROSITE" id="PS50885"/>
    </source>
</evidence>
<keyword evidence="7" id="KW-1133">Transmembrane helix</keyword>
<evidence type="ECO:0000259" key="8">
    <source>
        <dbReference type="PROSITE" id="PS50111"/>
    </source>
</evidence>
<dbReference type="Pfam" id="PF00015">
    <property type="entry name" value="MCPsignal"/>
    <property type="match status" value="1"/>
</dbReference>
<dbReference type="GO" id="GO:0007165">
    <property type="term" value="P:signal transduction"/>
    <property type="evidence" value="ECO:0007669"/>
    <property type="project" value="UniProtKB-KW"/>
</dbReference>
<dbReference type="PROSITE" id="PS50111">
    <property type="entry name" value="CHEMOTAXIS_TRANSDUC_2"/>
    <property type="match status" value="1"/>
</dbReference>
<dbReference type="OrthoDB" id="2489132at2"/>